<evidence type="ECO:0000313" key="2">
    <source>
        <dbReference type="EMBL" id="KAF2611155.1"/>
    </source>
</evidence>
<dbReference type="EMBL" id="QGKY02000089">
    <property type="protein sequence ID" value="KAF2611155.1"/>
    <property type="molecule type" value="Genomic_DNA"/>
</dbReference>
<evidence type="ECO:0000256" key="1">
    <source>
        <dbReference type="SAM" id="MobiDB-lite"/>
    </source>
</evidence>
<name>A0A8S9LUQ6_BRACR</name>
<dbReference type="AlphaFoldDB" id="A0A8S9LUQ6"/>
<sequence length="64" mass="7284">MAASRLSLRYIRRFTTTTGDSATTVVESTKISTSKAKRILRKQHDPHSMSWSDGWHSTSTRMDL</sequence>
<organism evidence="2">
    <name type="scientific">Brassica cretica</name>
    <name type="common">Mustard</name>
    <dbReference type="NCBI Taxonomy" id="69181"/>
    <lineage>
        <taxon>Eukaryota</taxon>
        <taxon>Viridiplantae</taxon>
        <taxon>Streptophyta</taxon>
        <taxon>Embryophyta</taxon>
        <taxon>Tracheophyta</taxon>
        <taxon>Spermatophyta</taxon>
        <taxon>Magnoliopsida</taxon>
        <taxon>eudicotyledons</taxon>
        <taxon>Gunneridae</taxon>
        <taxon>Pentapetalae</taxon>
        <taxon>rosids</taxon>
        <taxon>malvids</taxon>
        <taxon>Brassicales</taxon>
        <taxon>Brassicaceae</taxon>
        <taxon>Brassiceae</taxon>
        <taxon>Brassica</taxon>
    </lineage>
</organism>
<accession>A0A8S9LUQ6</accession>
<reference evidence="2" key="1">
    <citation type="submission" date="2019-12" db="EMBL/GenBank/DDBJ databases">
        <title>Genome sequencing and annotation of Brassica cretica.</title>
        <authorList>
            <person name="Studholme D.J."/>
            <person name="Sarris P.F."/>
        </authorList>
    </citation>
    <scope>NUCLEOTIDE SEQUENCE</scope>
    <source>
        <strain evidence="2">PFS-102/07</strain>
        <tissue evidence="2">Leaf</tissue>
    </source>
</reference>
<gene>
    <name evidence="2" type="ORF">F2Q70_00012984</name>
</gene>
<protein>
    <submittedName>
        <fullName evidence="2">Uncharacterized protein</fullName>
    </submittedName>
</protein>
<feature type="region of interest" description="Disordered" evidence="1">
    <location>
        <begin position="36"/>
        <end position="64"/>
    </location>
</feature>
<comment type="caution">
    <text evidence="2">The sequence shown here is derived from an EMBL/GenBank/DDBJ whole genome shotgun (WGS) entry which is preliminary data.</text>
</comment>
<feature type="compositionally biased region" description="Polar residues" evidence="1">
    <location>
        <begin position="49"/>
        <end position="64"/>
    </location>
</feature>
<proteinExistence type="predicted"/>